<dbReference type="PANTHER" id="PTHR43476:SF3">
    <property type="entry name" value="FAD-BINDING MONOOXYGENASE"/>
    <property type="match status" value="1"/>
</dbReference>
<sequence>MSGISAGSRAAQDTYDVAVIGYGPTGVTAANLLGAAGLRVVALERDAEIYSRARAISTDEEVLRIWQRAGLAERLKLDMLADRPLDFVDARGRTILSAHPTPRGHGHPPQMFIYQPALEQVLRDGVDRYPNVEVLLRHECLRLRQTTDGAEVELTVAGTADDSVRRLHARYVIAADGGSSLTRAQLNVGYEGRTYEDRWVVIDTKMIEPWPDHDRLRFRCDAGRPAVDCPTPLGHHRWEFPILPGDDEEHLTTDEAIHALVSRYGIGRHQIKILRATVYSHHVRFAARFRVGRVFLAGDAAHAMPPWIGQGMAAGVRDVANLCWKLDAVLRGELPESVLDSYETERKPHVKEITKRAVFVGRIITERRPAVTRVRDWVLPFLNRVPGFANLLQDSNWIPAAHYAEGLQARPRTKAAGHQIPQPWVTGPDGTRVRLDDVLDGRWLLLHGEPPTPQPAWDRCRVPSLTVLSAGSRPAPGTVVDDEGVLLPWMTERRAATLALRPDAYVYAAAPSAAQLPPPPAGFAPAPRTTTSTATQGTP</sequence>
<proteinExistence type="predicted"/>
<dbReference type="GO" id="GO:0019622">
    <property type="term" value="P:3-(3-hydroxy)phenylpropionate catabolic process"/>
    <property type="evidence" value="ECO:0007669"/>
    <property type="project" value="TreeGrafter"/>
</dbReference>
<evidence type="ECO:0000259" key="3">
    <source>
        <dbReference type="Pfam" id="PF01494"/>
    </source>
</evidence>
<reference evidence="4" key="1">
    <citation type="submission" date="2024-07" db="EMBL/GenBank/DDBJ databases">
        <authorList>
            <person name="Yu S.T."/>
        </authorList>
    </citation>
    <scope>NUCLEOTIDE SEQUENCE</scope>
    <source>
        <strain evidence="4">R11</strain>
    </source>
</reference>
<feature type="compositionally biased region" description="Low complexity" evidence="2">
    <location>
        <begin position="523"/>
        <end position="539"/>
    </location>
</feature>
<dbReference type="EMBL" id="CP163432">
    <property type="protein sequence ID" value="XDQ13983.1"/>
    <property type="molecule type" value="Genomic_DNA"/>
</dbReference>
<gene>
    <name evidence="4" type="ORF">AB5J55_32230</name>
</gene>
<accession>A0AB39N9B6</accession>
<keyword evidence="1 4" id="KW-0560">Oxidoreductase</keyword>
<name>A0AB39N9B6_9ACTN</name>
<feature type="domain" description="FAD-binding" evidence="3">
    <location>
        <begin position="15"/>
        <end position="356"/>
    </location>
</feature>
<dbReference type="Gene3D" id="3.50.50.60">
    <property type="entry name" value="FAD/NAD(P)-binding domain"/>
    <property type="match status" value="1"/>
</dbReference>
<organism evidence="4">
    <name type="scientific">Streptomyces sp. R11</name>
    <dbReference type="NCBI Taxonomy" id="3238625"/>
    <lineage>
        <taxon>Bacteria</taxon>
        <taxon>Bacillati</taxon>
        <taxon>Actinomycetota</taxon>
        <taxon>Actinomycetes</taxon>
        <taxon>Kitasatosporales</taxon>
        <taxon>Streptomycetaceae</taxon>
        <taxon>Streptomyces</taxon>
    </lineage>
</organism>
<dbReference type="Pfam" id="PF01494">
    <property type="entry name" value="FAD_binding_3"/>
    <property type="match status" value="1"/>
</dbReference>
<dbReference type="InterPro" id="IPR050631">
    <property type="entry name" value="PheA/TfdB_FAD_monoxygenase"/>
</dbReference>
<evidence type="ECO:0000313" key="4">
    <source>
        <dbReference type="EMBL" id="XDQ13983.1"/>
    </source>
</evidence>
<dbReference type="InterPro" id="IPR002938">
    <property type="entry name" value="FAD-bd"/>
</dbReference>
<dbReference type="PANTHER" id="PTHR43476">
    <property type="entry name" value="3-(3-HYDROXY-PHENYL)PROPIONATE/3-HYDROXYCINNAMIC ACID HYDROXYLASE"/>
    <property type="match status" value="1"/>
</dbReference>
<dbReference type="Gene3D" id="3.30.9.10">
    <property type="entry name" value="D-Amino Acid Oxidase, subunit A, domain 2"/>
    <property type="match status" value="1"/>
</dbReference>
<dbReference type="AlphaFoldDB" id="A0AB39N9B6"/>
<dbReference type="RefSeq" id="WP_369273972.1">
    <property type="nucleotide sequence ID" value="NZ_CP163432.1"/>
</dbReference>
<evidence type="ECO:0000256" key="1">
    <source>
        <dbReference type="ARBA" id="ARBA00023002"/>
    </source>
</evidence>
<feature type="region of interest" description="Disordered" evidence="2">
    <location>
        <begin position="514"/>
        <end position="539"/>
    </location>
</feature>
<protein>
    <submittedName>
        <fullName evidence="4">Bifunctional 3-(3-hydroxy-phenyl)propionate/3-hydroxycinnamic acid hydroxylase</fullName>
        <ecNumber evidence="4">1.14.13.127</ecNumber>
    </submittedName>
</protein>
<dbReference type="GO" id="GO:0008688">
    <property type="term" value="F:3-(3-hydroxyphenyl)propionate hydroxylase activity"/>
    <property type="evidence" value="ECO:0007669"/>
    <property type="project" value="UniProtKB-EC"/>
</dbReference>
<evidence type="ECO:0000256" key="2">
    <source>
        <dbReference type="SAM" id="MobiDB-lite"/>
    </source>
</evidence>
<dbReference type="SUPFAM" id="SSF51905">
    <property type="entry name" value="FAD/NAD(P)-binding domain"/>
    <property type="match status" value="1"/>
</dbReference>
<dbReference type="EC" id="1.14.13.127" evidence="4"/>
<dbReference type="GO" id="GO:0071949">
    <property type="term" value="F:FAD binding"/>
    <property type="evidence" value="ECO:0007669"/>
    <property type="project" value="InterPro"/>
</dbReference>
<dbReference type="InterPro" id="IPR036188">
    <property type="entry name" value="FAD/NAD-bd_sf"/>
</dbReference>
<dbReference type="PRINTS" id="PR00420">
    <property type="entry name" value="RNGMNOXGNASE"/>
</dbReference>
<dbReference type="NCBIfam" id="NF004829">
    <property type="entry name" value="PRK06183.1-3"/>
    <property type="match status" value="1"/>
</dbReference>